<dbReference type="Proteomes" id="UP000291301">
    <property type="component" value="Unassembled WGS sequence"/>
</dbReference>
<evidence type="ECO:0000256" key="5">
    <source>
        <dbReference type="ARBA" id="ARBA00022692"/>
    </source>
</evidence>
<name>A0A4R0P7U9_9HYPH</name>
<evidence type="ECO:0000256" key="6">
    <source>
        <dbReference type="ARBA" id="ARBA00022989"/>
    </source>
</evidence>
<evidence type="ECO:0000313" key="12">
    <source>
        <dbReference type="Proteomes" id="UP000291301"/>
    </source>
</evidence>
<dbReference type="GO" id="GO:0022857">
    <property type="term" value="F:transmembrane transporter activity"/>
    <property type="evidence" value="ECO:0007669"/>
    <property type="project" value="UniProtKB-UniRule"/>
</dbReference>
<evidence type="ECO:0000256" key="8">
    <source>
        <dbReference type="ARBA" id="ARBA00038436"/>
    </source>
</evidence>
<gene>
    <name evidence="11" type="ORF">E0D97_16170</name>
</gene>
<comment type="caution">
    <text evidence="11">The sequence shown here is derived from an EMBL/GenBank/DDBJ whole genome shotgun (WGS) entry which is preliminary data.</text>
</comment>
<dbReference type="InterPro" id="IPR055348">
    <property type="entry name" value="DctQ"/>
</dbReference>
<keyword evidence="4 9" id="KW-0997">Cell inner membrane</keyword>
<comment type="similarity">
    <text evidence="8 9">Belongs to the TRAP transporter small permease family.</text>
</comment>
<dbReference type="OrthoDB" id="9794346at2"/>
<feature type="transmembrane region" description="Helical" evidence="9">
    <location>
        <begin position="66"/>
        <end position="88"/>
    </location>
</feature>
<feature type="transmembrane region" description="Helical" evidence="9">
    <location>
        <begin position="37"/>
        <end position="60"/>
    </location>
</feature>
<evidence type="ECO:0000256" key="4">
    <source>
        <dbReference type="ARBA" id="ARBA00022519"/>
    </source>
</evidence>
<keyword evidence="12" id="KW-1185">Reference proteome</keyword>
<evidence type="ECO:0000256" key="2">
    <source>
        <dbReference type="ARBA" id="ARBA00022448"/>
    </source>
</evidence>
<evidence type="ECO:0000256" key="7">
    <source>
        <dbReference type="ARBA" id="ARBA00023136"/>
    </source>
</evidence>
<keyword evidence="3" id="KW-1003">Cell membrane</keyword>
<evidence type="ECO:0000259" key="10">
    <source>
        <dbReference type="Pfam" id="PF04290"/>
    </source>
</evidence>
<feature type="transmembrane region" description="Helical" evidence="9">
    <location>
        <begin position="159"/>
        <end position="181"/>
    </location>
</feature>
<keyword evidence="2 9" id="KW-0813">Transport</keyword>
<evidence type="ECO:0000256" key="3">
    <source>
        <dbReference type="ARBA" id="ARBA00022475"/>
    </source>
</evidence>
<evidence type="ECO:0000313" key="11">
    <source>
        <dbReference type="EMBL" id="TCD11974.1"/>
    </source>
</evidence>
<comment type="function">
    <text evidence="9">Part of the tripartite ATP-independent periplasmic (TRAP) transport system.</text>
</comment>
<proteinExistence type="inferred from homology"/>
<protein>
    <recommendedName>
        <fullName evidence="9">TRAP transporter small permease protein</fullName>
    </recommendedName>
</protein>
<dbReference type="EMBL" id="SJST01000008">
    <property type="protein sequence ID" value="TCD11974.1"/>
    <property type="molecule type" value="Genomic_DNA"/>
</dbReference>
<organism evidence="11 12">
    <name type="scientific">Oricola cellulosilytica</name>
    <dbReference type="NCBI Taxonomy" id="1429082"/>
    <lineage>
        <taxon>Bacteria</taxon>
        <taxon>Pseudomonadati</taxon>
        <taxon>Pseudomonadota</taxon>
        <taxon>Alphaproteobacteria</taxon>
        <taxon>Hyphomicrobiales</taxon>
        <taxon>Ahrensiaceae</taxon>
        <taxon>Oricola</taxon>
    </lineage>
</organism>
<keyword evidence="5 9" id="KW-0812">Transmembrane</keyword>
<dbReference type="InterPro" id="IPR007387">
    <property type="entry name" value="TRAP_DctQ"/>
</dbReference>
<dbReference type="AlphaFoldDB" id="A0A4R0P7U9"/>
<dbReference type="GO" id="GO:0005886">
    <property type="term" value="C:plasma membrane"/>
    <property type="evidence" value="ECO:0007669"/>
    <property type="project" value="UniProtKB-SubCell"/>
</dbReference>
<sequence>MEGDMAAEHQTETEMRADRGPIPEAGLLGKFVDRLGLIFAAGIVLAMLILIQEVVLRYVFNAPTIWAHETTVFLCAVAFVFGGLYCTARDSHIRVVLIYDSVGPAVRRRLNVVISIVCAIASAFFAWATWLLVERSIFRPDGTVHFETSGSAWDPAYPAYLKLFLLAVLSVMAVQFIVLAVNYGRAARGPSGDTN</sequence>
<evidence type="ECO:0000256" key="9">
    <source>
        <dbReference type="RuleBase" id="RU369079"/>
    </source>
</evidence>
<accession>A0A4R0P7U9</accession>
<keyword evidence="6 9" id="KW-1133">Transmembrane helix</keyword>
<feature type="transmembrane region" description="Helical" evidence="9">
    <location>
        <begin position="109"/>
        <end position="133"/>
    </location>
</feature>
<keyword evidence="7 9" id="KW-0472">Membrane</keyword>
<comment type="subcellular location">
    <subcellularLocation>
        <location evidence="1 9">Cell inner membrane</location>
        <topology evidence="1 9">Multi-pass membrane protein</topology>
    </subcellularLocation>
</comment>
<evidence type="ECO:0000256" key="1">
    <source>
        <dbReference type="ARBA" id="ARBA00004429"/>
    </source>
</evidence>
<reference evidence="11 12" key="1">
    <citation type="journal article" date="2015" name="Antonie Van Leeuwenhoek">
        <title>Oricola cellulosilytica gen. nov., sp. nov., a cellulose-degrading bacterium of the family Phyllobacteriaceae isolated from surface seashore water, and emended descriptions of Mesorhizobium loti and Phyllobacterium myrsinacearum.</title>
        <authorList>
            <person name="Hameed A."/>
            <person name="Shahina M."/>
            <person name="Lai W.A."/>
            <person name="Lin S.Y."/>
            <person name="Young L.S."/>
            <person name="Liu Y.C."/>
            <person name="Hsu Y.H."/>
            <person name="Young C.C."/>
        </authorList>
    </citation>
    <scope>NUCLEOTIDE SEQUENCE [LARGE SCALE GENOMIC DNA]</scope>
    <source>
        <strain evidence="11 12">KCTC 52183</strain>
    </source>
</reference>
<comment type="subunit">
    <text evidence="9">The complex comprises the extracytoplasmic solute receptor protein and the two transmembrane proteins.</text>
</comment>
<feature type="domain" description="Tripartite ATP-independent periplasmic transporters DctQ component" evidence="10">
    <location>
        <begin position="47"/>
        <end position="171"/>
    </location>
</feature>
<dbReference type="Pfam" id="PF04290">
    <property type="entry name" value="DctQ"/>
    <property type="match status" value="1"/>
</dbReference>
<dbReference type="PANTHER" id="PTHR35011">
    <property type="entry name" value="2,3-DIKETO-L-GULONATE TRAP TRANSPORTER SMALL PERMEASE PROTEIN YIAM"/>
    <property type="match status" value="1"/>
</dbReference>